<dbReference type="PANTHER" id="PTHR33048">
    <property type="entry name" value="PTH11-LIKE INTEGRAL MEMBRANE PROTEIN (AFU_ORTHOLOGUE AFUA_5G11245)"/>
    <property type="match status" value="1"/>
</dbReference>
<dbReference type="InParanoid" id="W3WRV4"/>
<feature type="domain" description="Rhodopsin" evidence="8">
    <location>
        <begin position="42"/>
        <end position="274"/>
    </location>
</feature>
<dbReference type="EMBL" id="KI912117">
    <property type="protein sequence ID" value="ETS76583.1"/>
    <property type="molecule type" value="Genomic_DNA"/>
</dbReference>
<accession>W3WRV4</accession>
<keyword evidence="2 7" id="KW-0812">Transmembrane</keyword>
<dbReference type="GeneID" id="19276983"/>
<dbReference type="eggNOG" id="ENOG502SKDN">
    <property type="taxonomic scope" value="Eukaryota"/>
</dbReference>
<evidence type="ECO:0000256" key="4">
    <source>
        <dbReference type="ARBA" id="ARBA00023136"/>
    </source>
</evidence>
<feature type="compositionally biased region" description="Polar residues" evidence="6">
    <location>
        <begin position="306"/>
        <end position="321"/>
    </location>
</feature>
<evidence type="ECO:0000256" key="5">
    <source>
        <dbReference type="ARBA" id="ARBA00038359"/>
    </source>
</evidence>
<evidence type="ECO:0000259" key="8">
    <source>
        <dbReference type="Pfam" id="PF20684"/>
    </source>
</evidence>
<keyword evidence="4 7" id="KW-0472">Membrane</keyword>
<dbReference type="OrthoDB" id="5398388at2759"/>
<protein>
    <recommendedName>
        <fullName evidence="8">Rhodopsin domain-containing protein</fullName>
    </recommendedName>
</protein>
<proteinExistence type="inferred from homology"/>
<dbReference type="KEGG" id="pfy:PFICI_11970"/>
<evidence type="ECO:0000256" key="2">
    <source>
        <dbReference type="ARBA" id="ARBA00022692"/>
    </source>
</evidence>
<dbReference type="RefSeq" id="XP_007838742.1">
    <property type="nucleotide sequence ID" value="XM_007840551.1"/>
</dbReference>
<organism evidence="9 10">
    <name type="scientific">Pestalotiopsis fici (strain W106-1 / CGMCC3.15140)</name>
    <dbReference type="NCBI Taxonomy" id="1229662"/>
    <lineage>
        <taxon>Eukaryota</taxon>
        <taxon>Fungi</taxon>
        <taxon>Dikarya</taxon>
        <taxon>Ascomycota</taxon>
        <taxon>Pezizomycotina</taxon>
        <taxon>Sordariomycetes</taxon>
        <taxon>Xylariomycetidae</taxon>
        <taxon>Amphisphaeriales</taxon>
        <taxon>Sporocadaceae</taxon>
        <taxon>Pestalotiopsis</taxon>
    </lineage>
</organism>
<dbReference type="STRING" id="1229662.W3WRV4"/>
<feature type="transmembrane region" description="Helical" evidence="7">
    <location>
        <begin position="206"/>
        <end position="229"/>
    </location>
</feature>
<evidence type="ECO:0000256" key="3">
    <source>
        <dbReference type="ARBA" id="ARBA00022989"/>
    </source>
</evidence>
<comment type="similarity">
    <text evidence="5">Belongs to the SAT4 family.</text>
</comment>
<dbReference type="Proteomes" id="UP000030651">
    <property type="component" value="Unassembled WGS sequence"/>
</dbReference>
<sequence>MYRQMVRAEGTAPAPAAITTPLIVVSIIFPLLSAIAISLKHWAQRQSKHVLHAEDGWLWLSWKFKLPLQLSSLALSTIIWIFARSGINTYKVPTLQGTQDSLRLPLTAVKIAILLFYKRIFTKRTFAIWAWIAIALVSVWGVLFFLLILVQIDPITVSDMTKVKLRFDSTAMGLAQVGTSITLDLLVLCLPIPVITRLNMNRSRKWALVFIFWLGVFCVVAAIMRLVFLKESLAKIDANYSLVYLQDKIFIFKVIEPNASIIAACLPLYGPIIKGWRAPSSIIASIRSMVSLGSNGQRGGSSGSGQDRQANSASAEGQSELGTYRRLSEQERAKDSQKGSKISDSQS</sequence>
<dbReference type="PANTHER" id="PTHR33048:SF18">
    <property type="entry name" value="INTEGRAL MEMBRANE PROTEIN"/>
    <property type="match status" value="1"/>
</dbReference>
<dbReference type="GO" id="GO:0016020">
    <property type="term" value="C:membrane"/>
    <property type="evidence" value="ECO:0007669"/>
    <property type="project" value="UniProtKB-SubCell"/>
</dbReference>
<feature type="region of interest" description="Disordered" evidence="6">
    <location>
        <begin position="294"/>
        <end position="347"/>
    </location>
</feature>
<dbReference type="InterPro" id="IPR052337">
    <property type="entry name" value="SAT4-like"/>
</dbReference>
<name>W3WRV4_PESFW</name>
<evidence type="ECO:0000256" key="1">
    <source>
        <dbReference type="ARBA" id="ARBA00004141"/>
    </source>
</evidence>
<feature type="compositionally biased region" description="Basic and acidic residues" evidence="6">
    <location>
        <begin position="326"/>
        <end position="338"/>
    </location>
</feature>
<evidence type="ECO:0000256" key="6">
    <source>
        <dbReference type="SAM" id="MobiDB-lite"/>
    </source>
</evidence>
<feature type="transmembrane region" description="Helical" evidence="7">
    <location>
        <begin position="128"/>
        <end position="152"/>
    </location>
</feature>
<dbReference type="HOGENOM" id="CLU_028200_5_0_1"/>
<feature type="transmembrane region" description="Helical" evidence="7">
    <location>
        <begin position="172"/>
        <end position="194"/>
    </location>
</feature>
<keyword evidence="10" id="KW-1185">Reference proteome</keyword>
<evidence type="ECO:0000256" key="7">
    <source>
        <dbReference type="SAM" id="Phobius"/>
    </source>
</evidence>
<gene>
    <name evidence="9" type="ORF">PFICI_11970</name>
</gene>
<evidence type="ECO:0000313" key="10">
    <source>
        <dbReference type="Proteomes" id="UP000030651"/>
    </source>
</evidence>
<feature type="transmembrane region" description="Helical" evidence="7">
    <location>
        <begin position="20"/>
        <end position="43"/>
    </location>
</feature>
<evidence type="ECO:0000313" key="9">
    <source>
        <dbReference type="EMBL" id="ETS76583.1"/>
    </source>
</evidence>
<dbReference type="AlphaFoldDB" id="W3WRV4"/>
<reference evidence="10" key="1">
    <citation type="journal article" date="2015" name="BMC Genomics">
        <title>Genomic and transcriptomic analysis of the endophytic fungus Pestalotiopsis fici reveals its lifestyle and high potential for synthesis of natural products.</title>
        <authorList>
            <person name="Wang X."/>
            <person name="Zhang X."/>
            <person name="Liu L."/>
            <person name="Xiang M."/>
            <person name="Wang W."/>
            <person name="Sun X."/>
            <person name="Che Y."/>
            <person name="Guo L."/>
            <person name="Liu G."/>
            <person name="Guo L."/>
            <person name="Wang C."/>
            <person name="Yin W.B."/>
            <person name="Stadler M."/>
            <person name="Zhang X."/>
            <person name="Liu X."/>
        </authorList>
    </citation>
    <scope>NUCLEOTIDE SEQUENCE [LARGE SCALE GENOMIC DNA]</scope>
    <source>
        <strain evidence="10">W106-1 / CGMCC3.15140</strain>
    </source>
</reference>
<comment type="subcellular location">
    <subcellularLocation>
        <location evidence="1">Membrane</location>
        <topology evidence="1">Multi-pass membrane protein</topology>
    </subcellularLocation>
</comment>
<keyword evidence="3 7" id="KW-1133">Transmembrane helix</keyword>
<dbReference type="Pfam" id="PF20684">
    <property type="entry name" value="Fung_rhodopsin"/>
    <property type="match status" value="1"/>
</dbReference>
<dbReference type="InterPro" id="IPR049326">
    <property type="entry name" value="Rhodopsin_dom_fungi"/>
</dbReference>